<dbReference type="SUPFAM" id="SSF81321">
    <property type="entry name" value="Family A G protein-coupled receptor-like"/>
    <property type="match status" value="1"/>
</dbReference>
<evidence type="ECO:0000256" key="1">
    <source>
        <dbReference type="SAM" id="Phobius"/>
    </source>
</evidence>
<keyword evidence="2" id="KW-0732">Signal</keyword>
<reference evidence="3 4" key="1">
    <citation type="submission" date="2018-11" db="EMBL/GenBank/DDBJ databases">
        <authorList>
            <consortium name="Pathogen Informatics"/>
        </authorList>
    </citation>
    <scope>NUCLEOTIDE SEQUENCE [LARGE SCALE GENOMIC DNA]</scope>
</reference>
<feature type="transmembrane region" description="Helical" evidence="1">
    <location>
        <begin position="95"/>
        <end position="117"/>
    </location>
</feature>
<keyword evidence="1" id="KW-0812">Transmembrane</keyword>
<proteinExistence type="predicted"/>
<feature type="transmembrane region" description="Helical" evidence="1">
    <location>
        <begin position="46"/>
        <end position="74"/>
    </location>
</feature>
<evidence type="ECO:0008006" key="5">
    <source>
        <dbReference type="Google" id="ProtNLM"/>
    </source>
</evidence>
<feature type="signal peptide" evidence="2">
    <location>
        <begin position="1"/>
        <end position="22"/>
    </location>
</feature>
<dbReference type="InterPro" id="IPR019426">
    <property type="entry name" value="7TM_GPCR_serpentine_rcpt_Srv"/>
</dbReference>
<keyword evidence="1" id="KW-1133">Transmembrane helix</keyword>
<dbReference type="Pfam" id="PF10323">
    <property type="entry name" value="7TM_GPCR_Srv"/>
    <property type="match status" value="1"/>
</dbReference>
<accession>A0A3P7IXQ3</accession>
<evidence type="ECO:0000313" key="4">
    <source>
        <dbReference type="Proteomes" id="UP000270094"/>
    </source>
</evidence>
<evidence type="ECO:0000256" key="2">
    <source>
        <dbReference type="SAM" id="SignalP"/>
    </source>
</evidence>
<feature type="chain" id="PRO_5018249245" description="G-protein coupled receptors family 1 profile domain-containing protein" evidence="2">
    <location>
        <begin position="23"/>
        <end position="131"/>
    </location>
</feature>
<keyword evidence="4" id="KW-1185">Reference proteome</keyword>
<name>A0A3P7IXQ3_STRVU</name>
<protein>
    <recommendedName>
        <fullName evidence="5">G-protein coupled receptors family 1 profile domain-containing protein</fullName>
    </recommendedName>
</protein>
<gene>
    <name evidence="3" type="ORF">SVUK_LOCUS3965</name>
</gene>
<evidence type="ECO:0000313" key="3">
    <source>
        <dbReference type="EMBL" id="VDM68967.1"/>
    </source>
</evidence>
<dbReference type="Proteomes" id="UP000270094">
    <property type="component" value="Unassembled WGS sequence"/>
</dbReference>
<dbReference type="EMBL" id="UYYB01010621">
    <property type="protein sequence ID" value="VDM68967.1"/>
    <property type="molecule type" value="Genomic_DNA"/>
</dbReference>
<dbReference type="AlphaFoldDB" id="A0A3P7IXQ3"/>
<keyword evidence="1" id="KW-0472">Membrane</keyword>
<sequence>MIADAPPIIFVIFHWLIPLLEAAPILTSFTATYPPALNTVLLPDDVLARANLISVITVVIWFIVCALCYIPVLLQLLRSNVLVNRKKRNEVRLSIQVVGLMIAFLLVFVYHIGQYIMLQSSPVSLRMEQFW</sequence>
<organism evidence="3 4">
    <name type="scientific">Strongylus vulgaris</name>
    <name type="common">Blood worm</name>
    <dbReference type="NCBI Taxonomy" id="40348"/>
    <lineage>
        <taxon>Eukaryota</taxon>
        <taxon>Metazoa</taxon>
        <taxon>Ecdysozoa</taxon>
        <taxon>Nematoda</taxon>
        <taxon>Chromadorea</taxon>
        <taxon>Rhabditida</taxon>
        <taxon>Rhabditina</taxon>
        <taxon>Rhabditomorpha</taxon>
        <taxon>Strongyloidea</taxon>
        <taxon>Strongylidae</taxon>
        <taxon>Strongylus</taxon>
    </lineage>
</organism>